<dbReference type="AlphaFoldDB" id="G5A2L1"/>
<dbReference type="RefSeq" id="XP_009534762.1">
    <property type="nucleotide sequence ID" value="XM_009536467.1"/>
</dbReference>
<dbReference type="InParanoid" id="G5A2L1"/>
<evidence type="ECO:0000313" key="2">
    <source>
        <dbReference type="EMBL" id="EGZ09901.1"/>
    </source>
</evidence>
<feature type="region of interest" description="Disordered" evidence="1">
    <location>
        <begin position="145"/>
        <end position="234"/>
    </location>
</feature>
<sequence>MAAALFESADSTTAMAAIGIMNASKALPFAAVAPALLLMYFDSRCGSTIVRLQSLARDATTATLILEVKESDFALGKPRHGPSVPGSRTTGPEAPSHDNTNVNEGRAPSASGWGVVCCGQEPSPAQAATVAPAALTLLFAPPLARQTPSNRRSDQPPPPTADPKARSFISKPPSAALTAPRQSPAFDFEAKRISRASAPHPEERSSHPSARSLGSGPRDPLQAVQQQVRAVSNE</sequence>
<keyword evidence="3" id="KW-1185">Reference proteome</keyword>
<dbReference type="KEGG" id="psoj:PHYSODRAFT_338615"/>
<proteinExistence type="predicted"/>
<evidence type="ECO:0000313" key="3">
    <source>
        <dbReference type="Proteomes" id="UP000002640"/>
    </source>
</evidence>
<gene>
    <name evidence="2" type="ORF">PHYSODRAFT_338615</name>
</gene>
<organism evidence="2 3">
    <name type="scientific">Phytophthora sojae (strain P6497)</name>
    <name type="common">Soybean stem and root rot agent</name>
    <name type="synonym">Phytophthora megasperma f. sp. glycines</name>
    <dbReference type="NCBI Taxonomy" id="1094619"/>
    <lineage>
        <taxon>Eukaryota</taxon>
        <taxon>Sar</taxon>
        <taxon>Stramenopiles</taxon>
        <taxon>Oomycota</taxon>
        <taxon>Peronosporomycetes</taxon>
        <taxon>Peronosporales</taxon>
        <taxon>Peronosporaceae</taxon>
        <taxon>Phytophthora</taxon>
    </lineage>
</organism>
<reference evidence="2 3" key="1">
    <citation type="journal article" date="2006" name="Science">
        <title>Phytophthora genome sequences uncover evolutionary origins and mechanisms of pathogenesis.</title>
        <authorList>
            <person name="Tyler B.M."/>
            <person name="Tripathy S."/>
            <person name="Zhang X."/>
            <person name="Dehal P."/>
            <person name="Jiang R.H."/>
            <person name="Aerts A."/>
            <person name="Arredondo F.D."/>
            <person name="Baxter L."/>
            <person name="Bensasson D."/>
            <person name="Beynon J.L."/>
            <person name="Chapman J."/>
            <person name="Damasceno C.M."/>
            <person name="Dorrance A.E."/>
            <person name="Dou D."/>
            <person name="Dickerman A.W."/>
            <person name="Dubchak I.L."/>
            <person name="Garbelotto M."/>
            <person name="Gijzen M."/>
            <person name="Gordon S.G."/>
            <person name="Govers F."/>
            <person name="Grunwald N.J."/>
            <person name="Huang W."/>
            <person name="Ivors K.L."/>
            <person name="Jones R.W."/>
            <person name="Kamoun S."/>
            <person name="Krampis K."/>
            <person name="Lamour K.H."/>
            <person name="Lee M.K."/>
            <person name="McDonald W.H."/>
            <person name="Medina M."/>
            <person name="Meijer H.J."/>
            <person name="Nordberg E.K."/>
            <person name="Maclean D.J."/>
            <person name="Ospina-Giraldo M.D."/>
            <person name="Morris P.F."/>
            <person name="Phuntumart V."/>
            <person name="Putnam N.H."/>
            <person name="Rash S."/>
            <person name="Rose J.K."/>
            <person name="Sakihama Y."/>
            <person name="Salamov A.A."/>
            <person name="Savidor A."/>
            <person name="Scheuring C.F."/>
            <person name="Smith B.M."/>
            <person name="Sobral B.W."/>
            <person name="Terry A."/>
            <person name="Torto-Alalibo T.A."/>
            <person name="Win J."/>
            <person name="Xu Z."/>
            <person name="Zhang H."/>
            <person name="Grigoriev I.V."/>
            <person name="Rokhsar D.S."/>
            <person name="Boore J.L."/>
        </authorList>
    </citation>
    <scope>NUCLEOTIDE SEQUENCE [LARGE SCALE GENOMIC DNA]</scope>
    <source>
        <strain evidence="2 3">P6497</strain>
    </source>
</reference>
<accession>G5A2L1</accession>
<dbReference type="Proteomes" id="UP000002640">
    <property type="component" value="Unassembled WGS sequence"/>
</dbReference>
<feature type="compositionally biased region" description="Polar residues" evidence="1">
    <location>
        <begin position="223"/>
        <end position="234"/>
    </location>
</feature>
<protein>
    <submittedName>
        <fullName evidence="2">Uncharacterized protein</fullName>
    </submittedName>
</protein>
<feature type="region of interest" description="Disordered" evidence="1">
    <location>
        <begin position="75"/>
        <end position="107"/>
    </location>
</feature>
<name>G5A2L1_PHYSP</name>
<evidence type="ECO:0000256" key="1">
    <source>
        <dbReference type="SAM" id="MobiDB-lite"/>
    </source>
</evidence>
<dbReference type="GeneID" id="20647602"/>
<dbReference type="EMBL" id="JH159159">
    <property type="protein sequence ID" value="EGZ09901.1"/>
    <property type="molecule type" value="Genomic_DNA"/>
</dbReference>